<evidence type="ECO:0000313" key="13">
    <source>
        <dbReference type="Proteomes" id="UP000321721"/>
    </source>
</evidence>
<reference evidence="12 13" key="1">
    <citation type="submission" date="2019-08" db="EMBL/GenBank/DDBJ databases">
        <title>Genome of Vicingus serpentipes NCIMB 15042.</title>
        <authorList>
            <person name="Bowman J.P."/>
        </authorList>
    </citation>
    <scope>NUCLEOTIDE SEQUENCE [LARGE SCALE GENOMIC DNA]</scope>
    <source>
        <strain evidence="12 13">NCIMB 15042</strain>
    </source>
</reference>
<dbReference type="RefSeq" id="WP_147097552.1">
    <property type="nucleotide sequence ID" value="NZ_VOOS01000001.1"/>
</dbReference>
<evidence type="ECO:0000313" key="12">
    <source>
        <dbReference type="EMBL" id="TXB66688.1"/>
    </source>
</evidence>
<keyword evidence="4" id="KW-0813">Transport</keyword>
<keyword evidence="10 11" id="KW-0472">Membrane</keyword>
<evidence type="ECO:0000256" key="11">
    <source>
        <dbReference type="SAM" id="Phobius"/>
    </source>
</evidence>
<keyword evidence="7" id="KW-0653">Protein transport</keyword>
<keyword evidence="6 11" id="KW-0812">Transmembrane</keyword>
<keyword evidence="8 11" id="KW-1133">Transmembrane helix</keyword>
<keyword evidence="5" id="KW-1003">Cell membrane</keyword>
<dbReference type="Proteomes" id="UP000321721">
    <property type="component" value="Unassembled WGS sequence"/>
</dbReference>
<organism evidence="12 13">
    <name type="scientific">Vicingus serpentipes</name>
    <dbReference type="NCBI Taxonomy" id="1926625"/>
    <lineage>
        <taxon>Bacteria</taxon>
        <taxon>Pseudomonadati</taxon>
        <taxon>Bacteroidota</taxon>
        <taxon>Flavobacteriia</taxon>
        <taxon>Flavobacteriales</taxon>
        <taxon>Vicingaceae</taxon>
        <taxon>Vicingus</taxon>
    </lineage>
</organism>
<evidence type="ECO:0000256" key="3">
    <source>
        <dbReference type="ARBA" id="ARBA00014962"/>
    </source>
</evidence>
<dbReference type="PRINTS" id="PR01853">
    <property type="entry name" value="YAJCTRNLCASE"/>
</dbReference>
<evidence type="ECO:0000256" key="10">
    <source>
        <dbReference type="ARBA" id="ARBA00023136"/>
    </source>
</evidence>
<name>A0A5C6RWI0_9FLAO</name>
<dbReference type="PANTHER" id="PTHR33909:SF1">
    <property type="entry name" value="SEC TRANSLOCON ACCESSORY COMPLEX SUBUNIT YAJC"/>
    <property type="match status" value="1"/>
</dbReference>
<dbReference type="AlphaFoldDB" id="A0A5C6RWI0"/>
<evidence type="ECO:0000256" key="1">
    <source>
        <dbReference type="ARBA" id="ARBA00004162"/>
    </source>
</evidence>
<gene>
    <name evidence="12" type="primary">yajC</name>
    <name evidence="12" type="ORF">FRY74_00455</name>
</gene>
<dbReference type="EMBL" id="VOOS01000001">
    <property type="protein sequence ID" value="TXB66688.1"/>
    <property type="molecule type" value="Genomic_DNA"/>
</dbReference>
<keyword evidence="9" id="KW-0811">Translocation</keyword>
<keyword evidence="13" id="KW-1185">Reference proteome</keyword>
<protein>
    <recommendedName>
        <fullName evidence="3">Sec translocon accessory complex subunit YajC</fullName>
    </recommendedName>
</protein>
<evidence type="ECO:0000256" key="5">
    <source>
        <dbReference type="ARBA" id="ARBA00022475"/>
    </source>
</evidence>
<dbReference type="Pfam" id="PF02699">
    <property type="entry name" value="YajC"/>
    <property type="match status" value="1"/>
</dbReference>
<evidence type="ECO:0000256" key="7">
    <source>
        <dbReference type="ARBA" id="ARBA00022927"/>
    </source>
</evidence>
<evidence type="ECO:0000256" key="2">
    <source>
        <dbReference type="ARBA" id="ARBA00006742"/>
    </source>
</evidence>
<comment type="similarity">
    <text evidence="2">Belongs to the YajC family.</text>
</comment>
<dbReference type="PANTHER" id="PTHR33909">
    <property type="entry name" value="SEC TRANSLOCON ACCESSORY COMPLEX SUBUNIT YAJC"/>
    <property type="match status" value="1"/>
</dbReference>
<dbReference type="GO" id="GO:0005886">
    <property type="term" value="C:plasma membrane"/>
    <property type="evidence" value="ECO:0007669"/>
    <property type="project" value="UniProtKB-SubCell"/>
</dbReference>
<dbReference type="OrthoDB" id="9800132at2"/>
<dbReference type="InterPro" id="IPR003849">
    <property type="entry name" value="Preprotein_translocase_YajC"/>
</dbReference>
<proteinExistence type="inferred from homology"/>
<dbReference type="GO" id="GO:0015031">
    <property type="term" value="P:protein transport"/>
    <property type="evidence" value="ECO:0007669"/>
    <property type="project" value="UniProtKB-KW"/>
</dbReference>
<evidence type="ECO:0000256" key="4">
    <source>
        <dbReference type="ARBA" id="ARBA00022448"/>
    </source>
</evidence>
<comment type="caution">
    <text evidence="12">The sequence shown here is derived from an EMBL/GenBank/DDBJ whole genome shotgun (WGS) entry which is preliminary data.</text>
</comment>
<dbReference type="NCBIfam" id="TIGR00739">
    <property type="entry name" value="yajC"/>
    <property type="match status" value="1"/>
</dbReference>
<evidence type="ECO:0000256" key="8">
    <source>
        <dbReference type="ARBA" id="ARBA00022989"/>
    </source>
</evidence>
<dbReference type="SMART" id="SM01323">
    <property type="entry name" value="YajC"/>
    <property type="match status" value="1"/>
</dbReference>
<feature type="transmembrane region" description="Helical" evidence="11">
    <location>
        <begin position="24"/>
        <end position="43"/>
    </location>
</feature>
<accession>A0A5C6RWI0</accession>
<sequence length="109" mass="12055">MNNLGILLMSPAEGAGDGGGIQTLLMFGLIFIVFYFFMIRPQVKKQKEQKKFREALGKGDRIVTIGGIHGKIAELKEDTVVIEVEGGNRLKIEKSAIAQEFSSEEMPQK</sequence>
<evidence type="ECO:0000256" key="6">
    <source>
        <dbReference type="ARBA" id="ARBA00022692"/>
    </source>
</evidence>
<comment type="subcellular location">
    <subcellularLocation>
        <location evidence="1">Cell membrane</location>
        <topology evidence="1">Single-pass membrane protein</topology>
    </subcellularLocation>
</comment>
<evidence type="ECO:0000256" key="9">
    <source>
        <dbReference type="ARBA" id="ARBA00023010"/>
    </source>
</evidence>